<keyword evidence="1" id="KW-0472">Membrane</keyword>
<dbReference type="RefSeq" id="WP_121457544.1">
    <property type="nucleotide sequence ID" value="NZ_JAANMQ010000002.1"/>
</dbReference>
<keyword evidence="1" id="KW-0812">Transmembrane</keyword>
<protein>
    <submittedName>
        <fullName evidence="2">Uncharacterized protein</fullName>
    </submittedName>
</protein>
<sequence>MSQHDARECWLLASLAEADAPARLPGLLRCLGGVCRVESGGSGAVQELLAAQAIDCPVLVDEPPLIVVAFAGGSLVAVLTMLLQAGCSDFHRLA</sequence>
<proteinExistence type="predicted"/>
<feature type="transmembrane region" description="Helical" evidence="1">
    <location>
        <begin position="65"/>
        <end position="83"/>
    </location>
</feature>
<keyword evidence="1" id="KW-1133">Transmembrane helix</keyword>
<gene>
    <name evidence="2" type="ORF">DFR40_1176</name>
</gene>
<reference evidence="2 3" key="1">
    <citation type="submission" date="2018-10" db="EMBL/GenBank/DDBJ databases">
        <title>Genomic Encyclopedia of Type Strains, Phase IV (KMG-IV): sequencing the most valuable type-strain genomes for metagenomic binning, comparative biology and taxonomic classification.</title>
        <authorList>
            <person name="Goeker M."/>
        </authorList>
    </citation>
    <scope>NUCLEOTIDE SEQUENCE [LARGE SCALE GENOMIC DNA]</scope>
    <source>
        <strain evidence="2 3">DSM 23841</strain>
    </source>
</reference>
<evidence type="ECO:0000313" key="2">
    <source>
        <dbReference type="EMBL" id="RKT59292.1"/>
    </source>
</evidence>
<organism evidence="2 3">
    <name type="scientific">Azonexus fungiphilus</name>
    <dbReference type="NCBI Taxonomy" id="146940"/>
    <lineage>
        <taxon>Bacteria</taxon>
        <taxon>Pseudomonadati</taxon>
        <taxon>Pseudomonadota</taxon>
        <taxon>Betaproteobacteria</taxon>
        <taxon>Rhodocyclales</taxon>
        <taxon>Azonexaceae</taxon>
        <taxon>Azonexus</taxon>
    </lineage>
</organism>
<dbReference type="Proteomes" id="UP000270626">
    <property type="component" value="Unassembled WGS sequence"/>
</dbReference>
<accession>A0A495WC70</accession>
<comment type="caution">
    <text evidence="2">The sequence shown here is derived from an EMBL/GenBank/DDBJ whole genome shotgun (WGS) entry which is preliminary data.</text>
</comment>
<name>A0A495WC70_9RHOO</name>
<evidence type="ECO:0000256" key="1">
    <source>
        <dbReference type="SAM" id="Phobius"/>
    </source>
</evidence>
<evidence type="ECO:0000313" key="3">
    <source>
        <dbReference type="Proteomes" id="UP000270626"/>
    </source>
</evidence>
<dbReference type="EMBL" id="RBXP01000013">
    <property type="protein sequence ID" value="RKT59292.1"/>
    <property type="molecule type" value="Genomic_DNA"/>
</dbReference>
<dbReference type="AlphaFoldDB" id="A0A495WC70"/>
<keyword evidence="3" id="KW-1185">Reference proteome</keyword>